<dbReference type="SUPFAM" id="SSF51726">
    <property type="entry name" value="UROD/MetE-like"/>
    <property type="match status" value="1"/>
</dbReference>
<feature type="domain" description="Cobalamin-independent methionine synthase MetE C-terminal/archaeal" evidence="1">
    <location>
        <begin position="15"/>
        <end position="359"/>
    </location>
</feature>
<evidence type="ECO:0000259" key="1">
    <source>
        <dbReference type="Pfam" id="PF01717"/>
    </source>
</evidence>
<dbReference type="GO" id="GO:0032259">
    <property type="term" value="P:methylation"/>
    <property type="evidence" value="ECO:0007669"/>
    <property type="project" value="UniProtKB-KW"/>
</dbReference>
<evidence type="ECO:0000313" key="3">
    <source>
        <dbReference type="Proteomes" id="UP000231901"/>
    </source>
</evidence>
<dbReference type="CDD" id="cd03311">
    <property type="entry name" value="CIMS_C_terminal_like"/>
    <property type="match status" value="1"/>
</dbReference>
<dbReference type="RefSeq" id="WP_038918140.1">
    <property type="nucleotide sequence ID" value="NZ_BMJF01000004.1"/>
</dbReference>
<dbReference type="InterPro" id="IPR002629">
    <property type="entry name" value="Met_Synth_C/arc"/>
</dbReference>
<dbReference type="Pfam" id="PF01717">
    <property type="entry name" value="Meth_synt_2"/>
    <property type="match status" value="1"/>
</dbReference>
<protein>
    <submittedName>
        <fullName evidence="2">5-methyltetrahydropteroyltriglutamate--homocysteine S-methyltransferase</fullName>
    </submittedName>
</protein>
<sequence>MRTVKKPYPPFHAEHVGSFLLPHRLKQARQAWRQGLMTHDRLTEIENEEVLNVVERQKACGLSAITDGELRIRDGITDFFSCLTGIDVDDTALPDGDAPCRLRVVGKLDFDDAHPFLTHYRFLHQAVGNDGEILAKQTLPSPNMLMYPAIRNNDVYPSLDAFCDDLAAVYRKVIQAFYRQGCRYLQLDDLFWARLCDGKVMERENASGFELRDLLERCTRTLNQALAQRPPDMFISLHMCCRRFSPNWVYGCGREVMGHAMANLAVDSLFIEYDDRRPVGLEPLRQVSCQKVVLGVMDSHSAALEAPDSVKMAINTASLYVPLQQLAISPKCGFGHGGQGGITEEQQWAKLRHMVSIAREIWTLPE</sequence>
<dbReference type="GO" id="GO:0009086">
    <property type="term" value="P:methionine biosynthetic process"/>
    <property type="evidence" value="ECO:0007669"/>
    <property type="project" value="InterPro"/>
</dbReference>
<keyword evidence="3" id="KW-1185">Reference proteome</keyword>
<proteinExistence type="predicted"/>
<dbReference type="AlphaFoldDB" id="A0A2K8QJ40"/>
<dbReference type="Proteomes" id="UP000231901">
    <property type="component" value="Chromosome"/>
</dbReference>
<dbReference type="GeneID" id="66563838"/>
<reference evidence="3" key="1">
    <citation type="journal article" date="2018" name="Genome Announc.">
        <title>Complete genome sequence of a Dickeya fangzhongdai type strain causing bleeding canker of pear tree trunks.</title>
        <authorList>
            <person name="Zhao Y."/>
            <person name="Tian Y."/>
            <person name="Li X."/>
            <person name="Hu B."/>
        </authorList>
    </citation>
    <scope>NUCLEOTIDE SEQUENCE [LARGE SCALE GENOMIC DNA]</scope>
    <source>
        <strain evidence="3">DSM 101947</strain>
    </source>
</reference>
<dbReference type="InterPro" id="IPR038071">
    <property type="entry name" value="UROD/MetE-like_sf"/>
</dbReference>
<accession>A0A2K8QJ40</accession>
<dbReference type="GO" id="GO:0003871">
    <property type="term" value="F:5-methyltetrahydropteroyltriglutamate-homocysteine S-methyltransferase activity"/>
    <property type="evidence" value="ECO:0007669"/>
    <property type="project" value="InterPro"/>
</dbReference>
<keyword evidence="2" id="KW-0489">Methyltransferase</keyword>
<keyword evidence="2" id="KW-0808">Transferase</keyword>
<name>A0A2K8QJ40_9GAMM</name>
<evidence type="ECO:0000313" key="2">
    <source>
        <dbReference type="EMBL" id="ATZ93519.1"/>
    </source>
</evidence>
<dbReference type="GO" id="GO:0008270">
    <property type="term" value="F:zinc ion binding"/>
    <property type="evidence" value="ECO:0007669"/>
    <property type="project" value="InterPro"/>
</dbReference>
<dbReference type="PANTHER" id="PTHR43844">
    <property type="entry name" value="METHIONINE SYNTHASE"/>
    <property type="match status" value="1"/>
</dbReference>
<dbReference type="KEGG" id="dfn:CVE23_05720"/>
<dbReference type="EMBL" id="CP025003">
    <property type="protein sequence ID" value="ATZ93519.1"/>
    <property type="molecule type" value="Genomic_DNA"/>
</dbReference>
<organism evidence="2 3">
    <name type="scientific">Dickeya fangzhongdai</name>
    <dbReference type="NCBI Taxonomy" id="1778540"/>
    <lineage>
        <taxon>Bacteria</taxon>
        <taxon>Pseudomonadati</taxon>
        <taxon>Pseudomonadota</taxon>
        <taxon>Gammaproteobacteria</taxon>
        <taxon>Enterobacterales</taxon>
        <taxon>Pectobacteriaceae</taxon>
        <taxon>Dickeya</taxon>
    </lineage>
</organism>
<dbReference type="Gene3D" id="3.20.20.210">
    <property type="match status" value="1"/>
</dbReference>
<dbReference type="PANTHER" id="PTHR43844:SF1">
    <property type="entry name" value="METHIONINE SYNTHASE"/>
    <property type="match status" value="1"/>
</dbReference>
<dbReference type="NCBIfam" id="NF005085">
    <property type="entry name" value="PRK06520.1"/>
    <property type="match status" value="1"/>
</dbReference>
<gene>
    <name evidence="2" type="ORF">CVE23_05720</name>
</gene>